<gene>
    <name evidence="3" type="ORF">HPB51_014814</name>
</gene>
<dbReference type="InterPro" id="IPR017853">
    <property type="entry name" value="GH"/>
</dbReference>
<evidence type="ECO:0000256" key="1">
    <source>
        <dbReference type="SAM" id="MobiDB-lite"/>
    </source>
</evidence>
<keyword evidence="2" id="KW-0812">Transmembrane</keyword>
<feature type="compositionally biased region" description="Low complexity" evidence="1">
    <location>
        <begin position="9"/>
        <end position="32"/>
    </location>
</feature>
<dbReference type="AlphaFoldDB" id="A0A9J6DMU3"/>
<accession>A0A9J6DMU3</accession>
<protein>
    <submittedName>
        <fullName evidence="3">Uncharacterized protein</fullName>
    </submittedName>
</protein>
<reference evidence="3" key="1">
    <citation type="journal article" date="2020" name="Cell">
        <title>Large-Scale Comparative Analyses of Tick Genomes Elucidate Their Genetic Diversity and Vector Capacities.</title>
        <authorList>
            <consortium name="Tick Genome and Microbiome Consortium (TIGMIC)"/>
            <person name="Jia N."/>
            <person name="Wang J."/>
            <person name="Shi W."/>
            <person name="Du L."/>
            <person name="Sun Y."/>
            <person name="Zhan W."/>
            <person name="Jiang J.F."/>
            <person name="Wang Q."/>
            <person name="Zhang B."/>
            <person name="Ji P."/>
            <person name="Bell-Sakyi L."/>
            <person name="Cui X.M."/>
            <person name="Yuan T.T."/>
            <person name="Jiang B.G."/>
            <person name="Yang W.F."/>
            <person name="Lam T.T."/>
            <person name="Chang Q.C."/>
            <person name="Ding S.J."/>
            <person name="Wang X.J."/>
            <person name="Zhu J.G."/>
            <person name="Ruan X.D."/>
            <person name="Zhao L."/>
            <person name="Wei J.T."/>
            <person name="Ye R.Z."/>
            <person name="Que T.C."/>
            <person name="Du C.H."/>
            <person name="Zhou Y.H."/>
            <person name="Cheng J.X."/>
            <person name="Dai P.F."/>
            <person name="Guo W.B."/>
            <person name="Han X.H."/>
            <person name="Huang E.J."/>
            <person name="Li L.F."/>
            <person name="Wei W."/>
            <person name="Gao Y.C."/>
            <person name="Liu J.Z."/>
            <person name="Shao H.Z."/>
            <person name="Wang X."/>
            <person name="Wang C.C."/>
            <person name="Yang T.C."/>
            <person name="Huo Q.B."/>
            <person name="Li W."/>
            <person name="Chen H.Y."/>
            <person name="Chen S.E."/>
            <person name="Zhou L.G."/>
            <person name="Ni X.B."/>
            <person name="Tian J.H."/>
            <person name="Sheng Y."/>
            <person name="Liu T."/>
            <person name="Pan Y.S."/>
            <person name="Xia L.Y."/>
            <person name="Li J."/>
            <person name="Zhao F."/>
            <person name="Cao W.C."/>
        </authorList>
    </citation>
    <scope>NUCLEOTIDE SEQUENCE</scope>
    <source>
        <strain evidence="3">Rmic-2018</strain>
    </source>
</reference>
<evidence type="ECO:0000313" key="4">
    <source>
        <dbReference type="Proteomes" id="UP000821866"/>
    </source>
</evidence>
<keyword evidence="2" id="KW-0472">Membrane</keyword>
<dbReference type="EMBL" id="JABSTU010000008">
    <property type="protein sequence ID" value="KAH8023565.1"/>
    <property type="molecule type" value="Genomic_DNA"/>
</dbReference>
<evidence type="ECO:0000256" key="2">
    <source>
        <dbReference type="SAM" id="Phobius"/>
    </source>
</evidence>
<reference evidence="3" key="2">
    <citation type="submission" date="2021-09" db="EMBL/GenBank/DDBJ databases">
        <authorList>
            <person name="Jia N."/>
            <person name="Wang J."/>
            <person name="Shi W."/>
            <person name="Du L."/>
            <person name="Sun Y."/>
            <person name="Zhan W."/>
            <person name="Jiang J."/>
            <person name="Wang Q."/>
            <person name="Zhang B."/>
            <person name="Ji P."/>
            <person name="Sakyi L.B."/>
            <person name="Cui X."/>
            <person name="Yuan T."/>
            <person name="Jiang B."/>
            <person name="Yang W."/>
            <person name="Lam T.T.-Y."/>
            <person name="Chang Q."/>
            <person name="Ding S."/>
            <person name="Wang X."/>
            <person name="Zhu J."/>
            <person name="Ruan X."/>
            <person name="Zhao L."/>
            <person name="Wei J."/>
            <person name="Que T."/>
            <person name="Du C."/>
            <person name="Cheng J."/>
            <person name="Dai P."/>
            <person name="Han X."/>
            <person name="Huang E."/>
            <person name="Gao Y."/>
            <person name="Liu J."/>
            <person name="Shao H."/>
            <person name="Ye R."/>
            <person name="Li L."/>
            <person name="Wei W."/>
            <person name="Wang X."/>
            <person name="Wang C."/>
            <person name="Huo Q."/>
            <person name="Li W."/>
            <person name="Guo W."/>
            <person name="Chen H."/>
            <person name="Chen S."/>
            <person name="Zhou L."/>
            <person name="Zhou L."/>
            <person name="Ni X."/>
            <person name="Tian J."/>
            <person name="Zhou Y."/>
            <person name="Sheng Y."/>
            <person name="Liu T."/>
            <person name="Pan Y."/>
            <person name="Xia L."/>
            <person name="Li J."/>
            <person name="Zhao F."/>
            <person name="Cao W."/>
        </authorList>
    </citation>
    <scope>NUCLEOTIDE SEQUENCE</scope>
    <source>
        <strain evidence="3">Rmic-2018</strain>
        <tissue evidence="3">Larvae</tissue>
    </source>
</reference>
<keyword evidence="2" id="KW-1133">Transmembrane helix</keyword>
<feature type="compositionally biased region" description="Basic residues" evidence="1">
    <location>
        <begin position="496"/>
        <end position="505"/>
    </location>
</feature>
<feature type="region of interest" description="Disordered" evidence="1">
    <location>
        <begin position="469"/>
        <end position="521"/>
    </location>
</feature>
<feature type="transmembrane region" description="Helical" evidence="2">
    <location>
        <begin position="97"/>
        <end position="120"/>
    </location>
</feature>
<dbReference type="Gene3D" id="3.20.20.80">
    <property type="entry name" value="Glycosidases"/>
    <property type="match status" value="1"/>
</dbReference>
<proteinExistence type="predicted"/>
<organism evidence="3 4">
    <name type="scientific">Rhipicephalus microplus</name>
    <name type="common">Cattle tick</name>
    <name type="synonym">Boophilus microplus</name>
    <dbReference type="NCBI Taxonomy" id="6941"/>
    <lineage>
        <taxon>Eukaryota</taxon>
        <taxon>Metazoa</taxon>
        <taxon>Ecdysozoa</taxon>
        <taxon>Arthropoda</taxon>
        <taxon>Chelicerata</taxon>
        <taxon>Arachnida</taxon>
        <taxon>Acari</taxon>
        <taxon>Parasitiformes</taxon>
        <taxon>Ixodida</taxon>
        <taxon>Ixodoidea</taxon>
        <taxon>Ixodidae</taxon>
        <taxon>Rhipicephalinae</taxon>
        <taxon>Rhipicephalus</taxon>
        <taxon>Boophilus</taxon>
    </lineage>
</organism>
<evidence type="ECO:0000313" key="3">
    <source>
        <dbReference type="EMBL" id="KAH8023565.1"/>
    </source>
</evidence>
<name>A0A9J6DMU3_RHIMP</name>
<feature type="region of interest" description="Disordered" evidence="1">
    <location>
        <begin position="1"/>
        <end position="32"/>
    </location>
</feature>
<dbReference type="Proteomes" id="UP000821866">
    <property type="component" value="Chromosome 6"/>
</dbReference>
<sequence>MSLSGDNMSSQLSSSEASRLSNSSLPTSESALRSRASEASLFVKEGGQRRKPPILVAAGERRPSRTRQGRRITWDLTPDFEPTATESGRRRRRSFPAIACIAVSVAVSTSLLVLGSFSLLDTYRHLPTTADSKTSEHKVIVKFVGFRPAATSNATPHVTKSSSTTSRKARRAARLHPQRYHQPDFCFLNVSSWSLGPTKHTKDPVLTELEEYCAIFVYCDNAAWNARLQTGQAHRRSVSMLVGLRVGDAAFRNVLKRGTTRFARNVLRFLENNGYDGIRLWWSGAASYDGRELVGAARAVGDALRKRHYTFGFFLPYDLPLTDHYLARLARLRKALRGAPYGLLLYPTFPVFRNRTTWPSPAEIAPPQPGFDPAPFESAAEYLGHYTTAVVRICERALESGMGQCLQIRDGNSIHAVGTTTGARRKGSASVAQNTLREGALVSHHLFDAPDSDGSAFALPRTKGALKTGRCGNRGPVDVMRRASQPERYSSPLSLHRSKRDRRAHPTGAPEAGIHGGAVLT</sequence>
<comment type="caution">
    <text evidence="3">The sequence shown here is derived from an EMBL/GenBank/DDBJ whole genome shotgun (WGS) entry which is preliminary data.</text>
</comment>
<dbReference type="SUPFAM" id="SSF51445">
    <property type="entry name" value="(Trans)glycosidases"/>
    <property type="match status" value="1"/>
</dbReference>
<keyword evidence="4" id="KW-1185">Reference proteome</keyword>
<feature type="region of interest" description="Disordered" evidence="1">
    <location>
        <begin position="52"/>
        <end position="91"/>
    </location>
</feature>